<reference evidence="15" key="1">
    <citation type="submission" date="2018-06" db="EMBL/GenBank/DDBJ databases">
        <title>Aestuariibacter litoralis strain KCTC 52945T.</title>
        <authorList>
            <person name="Li X."/>
            <person name="Salam N."/>
            <person name="Li J.-L."/>
            <person name="Chen Y.-M."/>
            <person name="Yang Z.-W."/>
            <person name="Zhang L.-Y."/>
            <person name="Han M.-X."/>
            <person name="Xiao M."/>
            <person name="Li W.-J."/>
        </authorList>
    </citation>
    <scope>NUCLEOTIDE SEQUENCE [LARGE SCALE GENOMIC DNA]</scope>
    <source>
        <strain evidence="15">KCTC 52945</strain>
    </source>
</reference>
<sequence>MAEDKNPTDEPNPDIALEEALVAELDERDLEIARLKEEAAQFKDRLLRTAAEMDNLRKRAEREKAEATLYAATNFARDLLSVSDNMQRALAHRPAETASDETKNLFAGIEMTERELLNIFQRYNIRKVETVGAKFDPNFHQALFEVPTSEHPPGTVVQEMQSGFAIGDRCLRPAMVGVAKAEG</sequence>
<evidence type="ECO:0000256" key="13">
    <source>
        <dbReference type="SAM" id="Coils"/>
    </source>
</evidence>
<proteinExistence type="inferred from homology"/>
<evidence type="ECO:0000256" key="12">
    <source>
        <dbReference type="RuleBase" id="RU004478"/>
    </source>
</evidence>
<keyword evidence="4 10" id="KW-0963">Cytoplasm</keyword>
<evidence type="ECO:0000256" key="1">
    <source>
        <dbReference type="ARBA" id="ARBA00004496"/>
    </source>
</evidence>
<dbReference type="NCBIfam" id="NF010739">
    <property type="entry name" value="PRK14141.1"/>
    <property type="match status" value="1"/>
</dbReference>
<evidence type="ECO:0000313" key="15">
    <source>
        <dbReference type="Proteomes" id="UP000248795"/>
    </source>
</evidence>
<gene>
    <name evidence="10" type="primary">grpE</name>
    <name evidence="14" type="ORF">DK847_03370</name>
</gene>
<evidence type="ECO:0000256" key="10">
    <source>
        <dbReference type="HAMAP-Rule" id="MF_01151"/>
    </source>
</evidence>
<dbReference type="GO" id="GO:0042803">
    <property type="term" value="F:protein homodimerization activity"/>
    <property type="evidence" value="ECO:0007669"/>
    <property type="project" value="InterPro"/>
</dbReference>
<dbReference type="GO" id="GO:0051087">
    <property type="term" value="F:protein-folding chaperone binding"/>
    <property type="evidence" value="ECO:0007669"/>
    <property type="project" value="InterPro"/>
</dbReference>
<dbReference type="EMBL" id="QKVK01000001">
    <property type="protein sequence ID" value="PZF78846.1"/>
    <property type="molecule type" value="Genomic_DNA"/>
</dbReference>
<dbReference type="Pfam" id="PF01025">
    <property type="entry name" value="GrpE"/>
    <property type="match status" value="1"/>
</dbReference>
<dbReference type="NCBIfam" id="NF010738">
    <property type="entry name" value="PRK14140.1"/>
    <property type="match status" value="1"/>
</dbReference>
<dbReference type="InterPro" id="IPR000740">
    <property type="entry name" value="GrpE"/>
</dbReference>
<comment type="subcellular location">
    <subcellularLocation>
        <location evidence="1 10">Cytoplasm</location>
    </subcellularLocation>
</comment>
<dbReference type="PANTHER" id="PTHR21237:SF40">
    <property type="entry name" value="CELL CYCLE AND APOPTOSIS REGULATOR PROTEIN 2"/>
    <property type="match status" value="1"/>
</dbReference>
<dbReference type="GO" id="GO:0051082">
    <property type="term" value="F:unfolded protein binding"/>
    <property type="evidence" value="ECO:0007669"/>
    <property type="project" value="TreeGrafter"/>
</dbReference>
<comment type="similarity">
    <text evidence="2 10 12">Belongs to the GrpE family.</text>
</comment>
<comment type="function">
    <text evidence="7 10 11">Participates actively in the response to hyperosmotic and heat shock by preventing the aggregation of stress-denatured proteins, in association with DnaK and GrpE. It is the nucleotide exchange factor for DnaK and may function as a thermosensor. Unfolded proteins bind initially to DnaJ; upon interaction with the DnaJ-bound protein, DnaK hydrolyzes its bound ATP, resulting in the formation of a stable complex. GrpE releases ADP from DnaK; ATP binding to DnaK triggers the release of the substrate protein, thus completing the reaction cycle. Several rounds of ATP-dependent interactions between DnaJ, DnaK and GrpE are required for fully efficient folding.</text>
</comment>
<feature type="coiled-coil region" evidence="13">
    <location>
        <begin position="18"/>
        <end position="66"/>
    </location>
</feature>
<dbReference type="SUPFAM" id="SSF58014">
    <property type="entry name" value="Coiled-coil domain of nucleotide exchange factor GrpE"/>
    <property type="match status" value="1"/>
</dbReference>
<dbReference type="GO" id="GO:0005737">
    <property type="term" value="C:cytoplasm"/>
    <property type="evidence" value="ECO:0007669"/>
    <property type="project" value="UniProtKB-SubCell"/>
</dbReference>
<evidence type="ECO:0000256" key="6">
    <source>
        <dbReference type="ARBA" id="ARBA00023186"/>
    </source>
</evidence>
<dbReference type="Proteomes" id="UP000248795">
    <property type="component" value="Unassembled WGS sequence"/>
</dbReference>
<evidence type="ECO:0000256" key="11">
    <source>
        <dbReference type="RuleBase" id="RU000639"/>
    </source>
</evidence>
<dbReference type="PROSITE" id="PS01071">
    <property type="entry name" value="GRPE"/>
    <property type="match status" value="1"/>
</dbReference>
<keyword evidence="5 10" id="KW-0346">Stress response</keyword>
<evidence type="ECO:0000256" key="8">
    <source>
        <dbReference type="ARBA" id="ARBA00072274"/>
    </source>
</evidence>
<dbReference type="InterPro" id="IPR009012">
    <property type="entry name" value="GrpE_head"/>
</dbReference>
<evidence type="ECO:0000256" key="9">
    <source>
        <dbReference type="ARBA" id="ARBA00076414"/>
    </source>
</evidence>
<evidence type="ECO:0000256" key="4">
    <source>
        <dbReference type="ARBA" id="ARBA00022490"/>
    </source>
</evidence>
<keyword evidence="6 10" id="KW-0143">Chaperone</keyword>
<dbReference type="CDD" id="cd00446">
    <property type="entry name" value="GrpE"/>
    <property type="match status" value="1"/>
</dbReference>
<keyword evidence="15" id="KW-1185">Reference proteome</keyword>
<evidence type="ECO:0000313" key="14">
    <source>
        <dbReference type="EMBL" id="PZF78846.1"/>
    </source>
</evidence>
<dbReference type="SUPFAM" id="SSF51064">
    <property type="entry name" value="Head domain of nucleotide exchange factor GrpE"/>
    <property type="match status" value="1"/>
</dbReference>
<evidence type="ECO:0000256" key="7">
    <source>
        <dbReference type="ARBA" id="ARBA00053401"/>
    </source>
</evidence>
<evidence type="ECO:0000256" key="2">
    <source>
        <dbReference type="ARBA" id="ARBA00009054"/>
    </source>
</evidence>
<dbReference type="Gene3D" id="2.30.22.10">
    <property type="entry name" value="Head domain of nucleotide exchange factor GrpE"/>
    <property type="match status" value="1"/>
</dbReference>
<dbReference type="GO" id="GO:0000774">
    <property type="term" value="F:adenyl-nucleotide exchange factor activity"/>
    <property type="evidence" value="ECO:0007669"/>
    <property type="project" value="InterPro"/>
</dbReference>
<evidence type="ECO:0000256" key="3">
    <source>
        <dbReference type="ARBA" id="ARBA00011738"/>
    </source>
</evidence>
<accession>A0A2W2BZC7</accession>
<comment type="caution">
    <text evidence="14">The sequence shown here is derived from an EMBL/GenBank/DDBJ whole genome shotgun (WGS) entry which is preliminary data.</text>
</comment>
<dbReference type="InterPro" id="IPR013805">
    <property type="entry name" value="GrpE_CC"/>
</dbReference>
<organism evidence="14 15">
    <name type="scientific">Aestuariivirga litoralis</name>
    <dbReference type="NCBI Taxonomy" id="2650924"/>
    <lineage>
        <taxon>Bacteria</taxon>
        <taxon>Pseudomonadati</taxon>
        <taxon>Pseudomonadota</taxon>
        <taxon>Alphaproteobacteria</taxon>
        <taxon>Hyphomicrobiales</taxon>
        <taxon>Aestuariivirgaceae</taxon>
        <taxon>Aestuariivirga</taxon>
    </lineage>
</organism>
<evidence type="ECO:0000256" key="5">
    <source>
        <dbReference type="ARBA" id="ARBA00023016"/>
    </source>
</evidence>
<dbReference type="GO" id="GO:0006457">
    <property type="term" value="P:protein folding"/>
    <property type="evidence" value="ECO:0007669"/>
    <property type="project" value="InterPro"/>
</dbReference>
<dbReference type="PRINTS" id="PR00773">
    <property type="entry name" value="GRPEPROTEIN"/>
</dbReference>
<dbReference type="Gene3D" id="3.90.20.20">
    <property type="match status" value="1"/>
</dbReference>
<keyword evidence="13" id="KW-0175">Coiled coil</keyword>
<comment type="subunit">
    <text evidence="3 10">Homodimer.</text>
</comment>
<dbReference type="HAMAP" id="MF_01151">
    <property type="entry name" value="GrpE"/>
    <property type="match status" value="1"/>
</dbReference>
<dbReference type="PANTHER" id="PTHR21237">
    <property type="entry name" value="GRPE PROTEIN"/>
    <property type="match status" value="1"/>
</dbReference>
<dbReference type="FunFam" id="2.30.22.10:FF:000001">
    <property type="entry name" value="Protein GrpE"/>
    <property type="match status" value="1"/>
</dbReference>
<protein>
    <recommendedName>
        <fullName evidence="8 10">Protein GrpE</fullName>
    </recommendedName>
    <alternativeName>
        <fullName evidence="9 10">HSP-70 cofactor</fullName>
    </alternativeName>
</protein>
<dbReference type="AlphaFoldDB" id="A0A2W2BZC7"/>
<name>A0A2W2BZC7_9HYPH</name>